<gene>
    <name evidence="4" type="ORF">Thpro_022058</name>
</gene>
<accession>A0A1A6C309</accession>
<organism evidence="4 5">
    <name type="scientific">Acidihalobacter prosperus</name>
    <dbReference type="NCBI Taxonomy" id="160660"/>
    <lineage>
        <taxon>Bacteria</taxon>
        <taxon>Pseudomonadati</taxon>
        <taxon>Pseudomonadota</taxon>
        <taxon>Gammaproteobacteria</taxon>
        <taxon>Chromatiales</taxon>
        <taxon>Ectothiorhodospiraceae</taxon>
        <taxon>Acidihalobacter</taxon>
    </lineage>
</organism>
<reference evidence="4 5" key="1">
    <citation type="journal article" date="2014" name="Genome Announc.">
        <title>Draft Genome Sequence of the Iron-Oxidizing, Acidophilic, and Halotolerant 'Thiobacillus prosperus' Type Strain DSM 5130.</title>
        <authorList>
            <person name="Ossandon F.J."/>
            <person name="Cardenas J.P."/>
            <person name="Corbett M."/>
            <person name="Quatrini R."/>
            <person name="Holmes D.S."/>
            <person name="Watkin E."/>
        </authorList>
    </citation>
    <scope>NUCLEOTIDE SEQUENCE [LARGE SCALE GENOMIC DNA]</scope>
    <source>
        <strain evidence="4 5">DSM 5130</strain>
    </source>
</reference>
<dbReference type="GO" id="GO:0003676">
    <property type="term" value="F:nucleic acid binding"/>
    <property type="evidence" value="ECO:0007669"/>
    <property type="project" value="InterPro"/>
</dbReference>
<dbReference type="InterPro" id="IPR002052">
    <property type="entry name" value="DNA_methylase_N6_adenine_CS"/>
</dbReference>
<evidence type="ECO:0000313" key="4">
    <source>
        <dbReference type="EMBL" id="OBS08941.1"/>
    </source>
</evidence>
<evidence type="ECO:0000256" key="1">
    <source>
        <dbReference type="ARBA" id="ARBA00022603"/>
    </source>
</evidence>
<dbReference type="EMBL" id="JQSG02000004">
    <property type="protein sequence ID" value="OBS08941.1"/>
    <property type="molecule type" value="Genomic_DNA"/>
</dbReference>
<proteinExistence type="predicted"/>
<dbReference type="InterPro" id="IPR031339">
    <property type="entry name" value="DUF4942"/>
</dbReference>
<dbReference type="AlphaFoldDB" id="A0A1A6C309"/>
<dbReference type="OrthoDB" id="6128088at2"/>
<dbReference type="Proteomes" id="UP000029273">
    <property type="component" value="Unassembled WGS sequence"/>
</dbReference>
<dbReference type="PROSITE" id="PS00092">
    <property type="entry name" value="N6_MTASE"/>
    <property type="match status" value="1"/>
</dbReference>
<sequence length="577" mass="66629">MNDNQFYPTPPDLADRAWALFRNRRFERVLEPEAGSGALLERMPNKYEYRRNFDCLEIDMRHHPRLRELGATVLGLDFLSYDKGAQYSHIIMNPPFAEGVKHVLHAWDILWHGEIVAILNAETVRNPFSRERQHLLNLIEDHGSVEFIEGAFTNAERKTDVEIALVHLEKKADSRDLLGTLLVDLSKDSGAPDSIEIDCHQDLAIPNSNIENAVLAFNAAWVATQELVRAEARAEYYQNLLGPTFEQIIGEQGDVRDHRSAEWVRDALHDRYQKLKNSAWANILRMTEINSRLTAGIKAEFARRFEEIKELDFTVANVRGFLSGLVENQGEIQVEMLCGIFDEITKYHTGNRVHYRGWKSNDKHRTCGMRIKGTRFVLPYFKPNYSGKALDWEAKNKLEDFDKTFALLDGNPQAEHFGLVDLFNSRYEELAAGNRLSCDFFDIRYYPGTGTIHFFPGNRKHIDRLNLIVGRHRQWLPPEDERVDKSFWLQYENAEKFDKEVCRRAEAHPGNRTFWNGLIREVSSKADSENQAKANALLDEILKDIQKEKGIDIDTVIEHEKRDLPALTHRQNDLFAA</sequence>
<dbReference type="Gene3D" id="3.40.50.150">
    <property type="entry name" value="Vaccinia Virus protein VP39"/>
    <property type="match status" value="1"/>
</dbReference>
<dbReference type="SUPFAM" id="SSF53335">
    <property type="entry name" value="S-adenosyl-L-methionine-dependent methyltransferases"/>
    <property type="match status" value="1"/>
</dbReference>
<name>A0A1A6C309_9GAMM</name>
<feature type="domain" description="DUF4942" evidence="3">
    <location>
        <begin position="273"/>
        <end position="474"/>
    </location>
</feature>
<keyword evidence="2" id="KW-0808">Transferase</keyword>
<dbReference type="GO" id="GO:0032259">
    <property type="term" value="P:methylation"/>
    <property type="evidence" value="ECO:0007669"/>
    <property type="project" value="UniProtKB-KW"/>
</dbReference>
<dbReference type="InterPro" id="IPR029063">
    <property type="entry name" value="SAM-dependent_MTases_sf"/>
</dbReference>
<dbReference type="GO" id="GO:0008168">
    <property type="term" value="F:methyltransferase activity"/>
    <property type="evidence" value="ECO:0007669"/>
    <property type="project" value="UniProtKB-KW"/>
</dbReference>
<keyword evidence="1" id="KW-0489">Methyltransferase</keyword>
<dbReference type="RefSeq" id="WP_038094024.1">
    <property type="nucleotide sequence ID" value="NZ_JQSG02000004.1"/>
</dbReference>
<evidence type="ECO:0000259" key="3">
    <source>
        <dbReference type="Pfam" id="PF13708"/>
    </source>
</evidence>
<keyword evidence="5" id="KW-1185">Reference proteome</keyword>
<evidence type="ECO:0000313" key="5">
    <source>
        <dbReference type="Proteomes" id="UP000029273"/>
    </source>
</evidence>
<comment type="caution">
    <text evidence="4">The sequence shown here is derived from an EMBL/GenBank/DDBJ whole genome shotgun (WGS) entry which is preliminary data.</text>
</comment>
<dbReference type="Pfam" id="PF13708">
    <property type="entry name" value="DUF4942"/>
    <property type="match status" value="1"/>
</dbReference>
<evidence type="ECO:0000256" key="2">
    <source>
        <dbReference type="ARBA" id="ARBA00022679"/>
    </source>
</evidence>
<protein>
    <recommendedName>
        <fullName evidence="3">DUF4942 domain-containing protein</fullName>
    </recommendedName>
</protein>